<keyword evidence="2" id="KW-0489">Methyltransferase</keyword>
<protein>
    <submittedName>
        <fullName evidence="5">Uncharacterized protein</fullName>
    </submittedName>
</protein>
<dbReference type="PROSITE" id="PS51681">
    <property type="entry name" value="SAM_MT_NNMT_PNMT_TEMT"/>
    <property type="match status" value="1"/>
</dbReference>
<dbReference type="Pfam" id="PF01234">
    <property type="entry name" value="NNMT_PNMT_TEMT"/>
    <property type="match status" value="1"/>
</dbReference>
<organism evidence="5 6">
    <name type="scientific">Amphimedon queenslandica</name>
    <name type="common">Sponge</name>
    <dbReference type="NCBI Taxonomy" id="400682"/>
    <lineage>
        <taxon>Eukaryota</taxon>
        <taxon>Metazoa</taxon>
        <taxon>Porifera</taxon>
        <taxon>Demospongiae</taxon>
        <taxon>Heteroscleromorpha</taxon>
        <taxon>Haplosclerida</taxon>
        <taxon>Niphatidae</taxon>
        <taxon>Amphimedon</taxon>
    </lineage>
</organism>
<name>A0AAN0IN20_AMPQE</name>
<dbReference type="GO" id="GO:0032259">
    <property type="term" value="P:methylation"/>
    <property type="evidence" value="ECO:0007669"/>
    <property type="project" value="UniProtKB-KW"/>
</dbReference>
<dbReference type="KEGG" id="aqu:105313139"/>
<dbReference type="EnsemblMetazoa" id="XM_011406323.2">
    <property type="protein sequence ID" value="XP_011404625.2"/>
    <property type="gene ID" value="LOC105313139"/>
</dbReference>
<dbReference type="NCBIfam" id="NF041360">
    <property type="entry name" value="GntF_guanitoxin"/>
    <property type="match status" value="1"/>
</dbReference>
<evidence type="ECO:0000256" key="3">
    <source>
        <dbReference type="ARBA" id="ARBA00022679"/>
    </source>
</evidence>
<dbReference type="Proteomes" id="UP000007879">
    <property type="component" value="Unassembled WGS sequence"/>
</dbReference>
<proteinExistence type="inferred from homology"/>
<accession>A0AAN0IN20</accession>
<dbReference type="SUPFAM" id="SSF53335">
    <property type="entry name" value="S-adenosyl-L-methionine-dependent methyltransferases"/>
    <property type="match status" value="1"/>
</dbReference>
<dbReference type="InterPro" id="IPR029063">
    <property type="entry name" value="SAM-dependent_MTases_sf"/>
</dbReference>
<dbReference type="RefSeq" id="XP_011404625.2">
    <property type="nucleotide sequence ID" value="XM_011406323.2"/>
</dbReference>
<dbReference type="GO" id="GO:0008170">
    <property type="term" value="F:N-methyltransferase activity"/>
    <property type="evidence" value="ECO:0007669"/>
    <property type="project" value="TreeGrafter"/>
</dbReference>
<evidence type="ECO:0000313" key="6">
    <source>
        <dbReference type="Proteomes" id="UP000007879"/>
    </source>
</evidence>
<evidence type="ECO:0000256" key="4">
    <source>
        <dbReference type="ARBA" id="ARBA00022691"/>
    </source>
</evidence>
<dbReference type="GeneID" id="105313139"/>
<comment type="similarity">
    <text evidence="1">Belongs to the class I-like SAM-binding methyltransferase superfamily. NNMT/PNMT/TEMT family.</text>
</comment>
<reference evidence="6" key="1">
    <citation type="journal article" date="2010" name="Nature">
        <title>The Amphimedon queenslandica genome and the evolution of animal complexity.</title>
        <authorList>
            <person name="Srivastava M."/>
            <person name="Simakov O."/>
            <person name="Chapman J."/>
            <person name="Fahey B."/>
            <person name="Gauthier M.E."/>
            <person name="Mitros T."/>
            <person name="Richards G.S."/>
            <person name="Conaco C."/>
            <person name="Dacre M."/>
            <person name="Hellsten U."/>
            <person name="Larroux C."/>
            <person name="Putnam N.H."/>
            <person name="Stanke M."/>
            <person name="Adamska M."/>
            <person name="Darling A."/>
            <person name="Degnan S.M."/>
            <person name="Oakley T.H."/>
            <person name="Plachetzki D.C."/>
            <person name="Zhai Y."/>
            <person name="Adamski M."/>
            <person name="Calcino A."/>
            <person name="Cummins S.F."/>
            <person name="Goodstein D.M."/>
            <person name="Harris C."/>
            <person name="Jackson D.J."/>
            <person name="Leys S.P."/>
            <person name="Shu S."/>
            <person name="Woodcroft B.J."/>
            <person name="Vervoort M."/>
            <person name="Kosik K.S."/>
            <person name="Manning G."/>
            <person name="Degnan B.M."/>
            <person name="Rokhsar D.S."/>
        </authorList>
    </citation>
    <scope>NUCLEOTIDE SEQUENCE [LARGE SCALE GENOMIC DNA]</scope>
</reference>
<dbReference type="PANTHER" id="PTHR10867:SF17">
    <property type="entry name" value="NICOTINAMIDE N-METHYLTRANSFERASE"/>
    <property type="match status" value="1"/>
</dbReference>
<dbReference type="PANTHER" id="PTHR10867">
    <property type="entry name" value="NNMT/PNMT/TEMT FAMILY MEMBER"/>
    <property type="match status" value="1"/>
</dbReference>
<dbReference type="InterPro" id="IPR000940">
    <property type="entry name" value="NNMT_TEMT_trans"/>
</dbReference>
<dbReference type="InterPro" id="IPR053384">
    <property type="entry name" value="SAM-dep_methyltransferase"/>
</dbReference>
<evidence type="ECO:0000256" key="1">
    <source>
        <dbReference type="ARBA" id="ARBA00007996"/>
    </source>
</evidence>
<sequence>MRIMQLRLLSRDIIPHYLKRISKWRSSRLIRVEDTYTTHFCPIPHLKERYGNPEPSATLYCNFILKSLHQFFQLDLLPSDGELQVLDYGCGPVICNVISASKHARSITMAEYTPQGREVVEQWLNGSLTSFDWSPHFDYIVQTLEGKSEEEARERERSLRKKMKGVVSCDLTKDPPIDPQYLGPYDIIVCSLVINTTSSSIEEHQAQMNRLASLIKKGGYLLFVTCLRADGNEGVHQYHYFCGGSDVEYNAIAVSMKCLFSMLEASGLAVVSSSDHLCTGKPDIRSNFIFVAGRKV</sequence>
<dbReference type="GO" id="GO:0005829">
    <property type="term" value="C:cytosol"/>
    <property type="evidence" value="ECO:0007669"/>
    <property type="project" value="TreeGrafter"/>
</dbReference>
<dbReference type="AlphaFoldDB" id="A0AAN0IN20"/>
<evidence type="ECO:0000256" key="2">
    <source>
        <dbReference type="ARBA" id="ARBA00022603"/>
    </source>
</evidence>
<keyword evidence="4" id="KW-0949">S-adenosyl-L-methionine</keyword>
<reference evidence="5" key="2">
    <citation type="submission" date="2024-06" db="UniProtKB">
        <authorList>
            <consortium name="EnsemblMetazoa"/>
        </authorList>
    </citation>
    <scope>IDENTIFICATION</scope>
</reference>
<evidence type="ECO:0000313" key="5">
    <source>
        <dbReference type="EnsemblMetazoa" id="XP_011404625.2"/>
    </source>
</evidence>
<keyword evidence="3" id="KW-0808">Transferase</keyword>
<dbReference type="Gene3D" id="3.40.50.150">
    <property type="entry name" value="Vaccinia Virus protein VP39"/>
    <property type="match status" value="1"/>
</dbReference>
<keyword evidence="6" id="KW-1185">Reference proteome</keyword>